<dbReference type="EMBL" id="JAAGNX010000003">
    <property type="protein sequence ID" value="NDV63003.1"/>
    <property type="molecule type" value="Genomic_DNA"/>
</dbReference>
<evidence type="ECO:0000313" key="4">
    <source>
        <dbReference type="Proteomes" id="UP000478417"/>
    </source>
</evidence>
<dbReference type="RefSeq" id="WP_163965901.1">
    <property type="nucleotide sequence ID" value="NZ_JAAGNX010000003.1"/>
</dbReference>
<dbReference type="PANTHER" id="PTHR36919">
    <property type="entry name" value="BLR1215 PROTEIN"/>
    <property type="match status" value="1"/>
</dbReference>
<evidence type="ECO:0000256" key="1">
    <source>
        <dbReference type="SAM" id="SignalP"/>
    </source>
</evidence>
<dbReference type="Pfam" id="PF09917">
    <property type="entry name" value="DUF2147"/>
    <property type="match status" value="1"/>
</dbReference>
<accession>A0A6B2M2N2</accession>
<dbReference type="AlphaFoldDB" id="A0A6B2M2N2"/>
<protein>
    <submittedName>
        <fullName evidence="3">DUF2147 domain-containing protein</fullName>
    </submittedName>
</protein>
<dbReference type="Gene3D" id="2.40.128.520">
    <property type="match status" value="1"/>
</dbReference>
<feature type="chain" id="PRO_5025451092" evidence="1">
    <location>
        <begin position="23"/>
        <end position="147"/>
    </location>
</feature>
<keyword evidence="4" id="KW-1185">Reference proteome</keyword>
<dbReference type="Proteomes" id="UP000478417">
    <property type="component" value="Unassembled WGS sequence"/>
</dbReference>
<comment type="caution">
    <text evidence="3">The sequence shown here is derived from an EMBL/GenBank/DDBJ whole genome shotgun (WGS) entry which is preliminary data.</text>
</comment>
<sequence>MKLSRLVTFTLLCLLVHLSATAAGMTGIWKTIDDATGKTKSLVEIYRTPEGQLEGRIIEILHSDRGPNPLCDDCPGDRKGKPIKGMVILWDMDSASETKAVGGRILDPKNGKVYKAKLSLRDDGKLEVRGFIGFSLLGRTQVWEPAS</sequence>
<evidence type="ECO:0000313" key="3">
    <source>
        <dbReference type="EMBL" id="NDV63003.1"/>
    </source>
</evidence>
<feature type="domain" description="DUF2147" evidence="2">
    <location>
        <begin position="27"/>
        <end position="144"/>
    </location>
</feature>
<organism evidence="3 4">
    <name type="scientific">Oceanipulchritudo coccoides</name>
    <dbReference type="NCBI Taxonomy" id="2706888"/>
    <lineage>
        <taxon>Bacteria</taxon>
        <taxon>Pseudomonadati</taxon>
        <taxon>Verrucomicrobiota</taxon>
        <taxon>Opitutia</taxon>
        <taxon>Puniceicoccales</taxon>
        <taxon>Oceanipulchritudinaceae</taxon>
        <taxon>Oceanipulchritudo</taxon>
    </lineage>
</organism>
<proteinExistence type="predicted"/>
<reference evidence="3 4" key="1">
    <citation type="submission" date="2020-02" db="EMBL/GenBank/DDBJ databases">
        <title>Albibacoteraceae fam. nov., the first described family within the subdivision 4 Verrucomicrobia.</title>
        <authorList>
            <person name="Xi F."/>
        </authorList>
    </citation>
    <scope>NUCLEOTIDE SEQUENCE [LARGE SCALE GENOMIC DNA]</scope>
    <source>
        <strain evidence="3 4">CK1056</strain>
    </source>
</reference>
<keyword evidence="1" id="KW-0732">Signal</keyword>
<evidence type="ECO:0000259" key="2">
    <source>
        <dbReference type="Pfam" id="PF09917"/>
    </source>
</evidence>
<name>A0A6B2M2N2_9BACT</name>
<feature type="signal peptide" evidence="1">
    <location>
        <begin position="1"/>
        <end position="22"/>
    </location>
</feature>
<dbReference type="InterPro" id="IPR019223">
    <property type="entry name" value="DUF2147"/>
</dbReference>
<dbReference type="PANTHER" id="PTHR36919:SF3">
    <property type="entry name" value="BLL5882 PROTEIN"/>
    <property type="match status" value="1"/>
</dbReference>
<gene>
    <name evidence="3" type="ORF">G0Q06_11115</name>
</gene>